<accession>A0A7K5L8F7</accession>
<name>A0A7K5L8F7_VIRAL</name>
<comment type="caution">
    <text evidence="1">The sequence shown here is derived from an EMBL/GenBank/DDBJ whole genome shotgun (WGS) entry which is preliminary data.</text>
</comment>
<gene>
    <name evidence="1" type="primary">Itpripl1_3</name>
    <name evidence="1" type="ORF">VIRALT_R15533</name>
</gene>
<dbReference type="EMBL" id="VZRF01008742">
    <property type="protein sequence ID" value="NWT14788.1"/>
    <property type="molecule type" value="Genomic_DNA"/>
</dbReference>
<feature type="non-terminal residue" evidence="1">
    <location>
        <position position="152"/>
    </location>
</feature>
<protein>
    <submittedName>
        <fullName evidence="1">IPIL1 protein</fullName>
    </submittedName>
</protein>
<proteinExistence type="predicted"/>
<keyword evidence="2" id="KW-1185">Reference proteome</keyword>
<organism evidence="1 2">
    <name type="scientific">Vireo altiloquus</name>
    <name type="common">Black-whiskered vireo</name>
    <name type="synonym">Muscicapa altiloqua</name>
    <dbReference type="NCBI Taxonomy" id="34956"/>
    <lineage>
        <taxon>Eukaryota</taxon>
        <taxon>Metazoa</taxon>
        <taxon>Chordata</taxon>
        <taxon>Craniata</taxon>
        <taxon>Vertebrata</taxon>
        <taxon>Euteleostomi</taxon>
        <taxon>Archelosauria</taxon>
        <taxon>Archosauria</taxon>
        <taxon>Dinosauria</taxon>
        <taxon>Saurischia</taxon>
        <taxon>Theropoda</taxon>
        <taxon>Coelurosauria</taxon>
        <taxon>Aves</taxon>
        <taxon>Neognathae</taxon>
        <taxon>Neoaves</taxon>
        <taxon>Telluraves</taxon>
        <taxon>Australaves</taxon>
        <taxon>Passeriformes</taxon>
        <taxon>Corvoidea</taxon>
        <taxon>Vireonidae</taxon>
        <taxon>Vireoninae</taxon>
        <taxon>Vireo</taxon>
    </lineage>
</organism>
<evidence type="ECO:0000313" key="2">
    <source>
        <dbReference type="Proteomes" id="UP000589495"/>
    </source>
</evidence>
<feature type="non-terminal residue" evidence="1">
    <location>
        <position position="1"/>
    </location>
</feature>
<dbReference type="Proteomes" id="UP000589495">
    <property type="component" value="Unassembled WGS sequence"/>
</dbReference>
<sequence length="152" mass="17603">SWSIFENRIFYQLLVFLRPPPGHSFVLERDTVGQHPERSSDIRVVLECTCSMRRLLGYSLCFVHRRGDELLQDHSSLLLETLCTGSYLNIEQISTWVQNLLFSAWLRLPQWPRRRLTLLPCSRSCKFLVSSPFKAQSCTEMFFAVQEGSTGS</sequence>
<dbReference type="AlphaFoldDB" id="A0A7K5L8F7"/>
<evidence type="ECO:0000313" key="1">
    <source>
        <dbReference type="EMBL" id="NWT14788.1"/>
    </source>
</evidence>
<reference evidence="1 2" key="1">
    <citation type="submission" date="2019-09" db="EMBL/GenBank/DDBJ databases">
        <title>Bird 10,000 Genomes (B10K) Project - Family phase.</title>
        <authorList>
            <person name="Zhang G."/>
        </authorList>
    </citation>
    <scope>NUCLEOTIDE SEQUENCE [LARGE SCALE GENOMIC DNA]</scope>
    <source>
        <strain evidence="1">B10K-DU-001-22</strain>
        <tissue evidence="1">Muscle</tissue>
    </source>
</reference>